<dbReference type="InterPro" id="IPR014714">
    <property type="entry name" value="Glu_mut_E_C_dom_sf"/>
</dbReference>
<feature type="binding site" evidence="4">
    <location>
        <position position="178"/>
    </location>
    <ligand>
        <name>adenosylcob(III)alamin</name>
        <dbReference type="ChEBI" id="CHEBI:18408"/>
    </ligand>
</feature>
<evidence type="ECO:0000313" key="6">
    <source>
        <dbReference type="Proteomes" id="UP001626593"/>
    </source>
</evidence>
<dbReference type="Pfam" id="PF06368">
    <property type="entry name" value="Met_asp_mut_E"/>
    <property type="match status" value="1"/>
</dbReference>
<feature type="binding site" evidence="4">
    <location>
        <position position="68"/>
    </location>
    <ligand>
        <name>adenosylcob(III)alamin</name>
        <dbReference type="ChEBI" id="CHEBI:18408"/>
    </ligand>
</feature>
<comment type="catalytic activity">
    <reaction evidence="4">
        <text>(2S,3S)-3-methyl-L-aspartate = L-glutamate</text>
        <dbReference type="Rhea" id="RHEA:12857"/>
        <dbReference type="ChEBI" id="CHEBI:29985"/>
        <dbReference type="ChEBI" id="CHEBI:58724"/>
        <dbReference type="EC" id="5.4.99.1"/>
    </reaction>
</comment>
<evidence type="ECO:0000313" key="5">
    <source>
        <dbReference type="EMBL" id="WRL44182.1"/>
    </source>
</evidence>
<dbReference type="CDD" id="cd00245">
    <property type="entry name" value="Glm_e"/>
    <property type="match status" value="1"/>
</dbReference>
<feature type="binding site" evidence="4">
    <location>
        <position position="121"/>
    </location>
    <ligand>
        <name>adenosylcob(III)alamin</name>
        <dbReference type="ChEBI" id="CHEBI:18408"/>
    </ligand>
</feature>
<organism evidence="5 6">
    <name type="scientific">Aromatoleum evansii</name>
    <name type="common">Azoarcus evansii</name>
    <dbReference type="NCBI Taxonomy" id="59406"/>
    <lineage>
        <taxon>Bacteria</taxon>
        <taxon>Pseudomonadati</taxon>
        <taxon>Pseudomonadota</taxon>
        <taxon>Betaproteobacteria</taxon>
        <taxon>Rhodocyclales</taxon>
        <taxon>Rhodocyclaceae</taxon>
        <taxon>Aromatoleum</taxon>
    </lineage>
</organism>
<feature type="binding site" evidence="4">
    <location>
        <position position="66"/>
    </location>
    <ligand>
        <name>L-glutamate</name>
        <dbReference type="ChEBI" id="CHEBI:29985"/>
    </ligand>
</feature>
<feature type="binding site" evidence="4">
    <location>
        <position position="98"/>
    </location>
    <ligand>
        <name>L-glutamate</name>
        <dbReference type="ChEBI" id="CHEBI:29985"/>
    </ligand>
</feature>
<evidence type="ECO:0000256" key="4">
    <source>
        <dbReference type="HAMAP-Rule" id="MF_01923"/>
    </source>
</evidence>
<comment type="function">
    <text evidence="4">Catalyzes the carbon skeleton rearrangement of L-glutamate to L-threo-3-methylaspartate ((2S,3S)-3-methylaspartate).</text>
</comment>
<reference evidence="5 6" key="1">
    <citation type="submission" date="2023-12" db="EMBL/GenBank/DDBJ databases">
        <title>A. evansii MAY27, complete genome.</title>
        <authorList>
            <person name="Wang Y."/>
        </authorList>
    </citation>
    <scope>NUCLEOTIDE SEQUENCE [LARGE SCALE GENOMIC DNA]</scope>
    <source>
        <strain evidence="5 6">MAY27</strain>
    </source>
</reference>
<feature type="binding site" evidence="4">
    <location>
        <position position="324"/>
    </location>
    <ligand>
        <name>adenosylcob(III)alamin</name>
        <dbReference type="ChEBI" id="CHEBI:18408"/>
    </ligand>
</feature>
<dbReference type="NCBIfam" id="TIGR01503">
    <property type="entry name" value="MthylAspMut_E"/>
    <property type="match status" value="1"/>
</dbReference>
<evidence type="ECO:0000256" key="3">
    <source>
        <dbReference type="ARBA" id="ARBA00023285"/>
    </source>
</evidence>
<keyword evidence="6" id="KW-1185">Reference proteome</keyword>
<dbReference type="InterPro" id="IPR016176">
    <property type="entry name" value="Cbl-dep_enz_cat"/>
</dbReference>
<dbReference type="HAMAP" id="MF_01923">
    <property type="entry name" value="Me_Asp_mutase_E"/>
    <property type="match status" value="1"/>
</dbReference>
<dbReference type="RefSeq" id="WP_407277634.1">
    <property type="nucleotide sequence ID" value="NZ_CP141259.1"/>
</dbReference>
<dbReference type="Gene3D" id="3.20.20.240">
    <property type="entry name" value="Methylmalonyl-CoA mutase"/>
    <property type="match status" value="1"/>
</dbReference>
<dbReference type="SUPFAM" id="SSF51703">
    <property type="entry name" value="Cobalamin (vitamin B12)-dependent enzymes"/>
    <property type="match status" value="1"/>
</dbReference>
<dbReference type="GO" id="GO:0050097">
    <property type="term" value="F:methylaspartate mutase activity"/>
    <property type="evidence" value="ECO:0007669"/>
    <property type="project" value="UniProtKB-EC"/>
</dbReference>
<comment type="caution">
    <text evidence="4">Lacks conserved residue(s) required for the propagation of feature annotation.</text>
</comment>
<feature type="binding site" evidence="4">
    <location>
        <begin position="147"/>
        <end position="148"/>
    </location>
    <ligand>
        <name>L-glutamate</name>
        <dbReference type="ChEBI" id="CHEBI:29985"/>
    </ligand>
</feature>
<sequence>MQLRNKKLDMDTFLSERTEVVASWVTGKDVDFEEGVRYQHSLPESKRFSSVLAAADREGRTLRQPRAGVALVDEHIKLLQFLEDACDLLPSTIDAYTRLNHYEKAAEGIARSTAAGTSLLNGFPAVNHGLKECRRVVESLTKPVQVRHGTPDARLLAEITLAAGFTAYEGGGISYNIPYAKKVPLERSLRHWQYCDRLVGFYEERGVRINREPFGPLSGTLVPPFVSHCVAIIEGLLALEQGCKCITLGYGQAGNLVQDIAAIRSLRELANEYFQAAGFTDYQLSTVFHQWMGGFPENEAMAFSVICSGAAAAALAGATKVIVKTPHEASGVPTKEANKQGLEATTQTLNMVREQIFPMSPTLDQEIELIKREVRCVLAKVFELGEGDVAIGTVRAVAAGVLDVPFAPATCNAGKLLPVRDNVGAVRIFDAGRVPLPDDVLTFHRDRVAERAKAEKREASSQMVVDDIYAISKSRLIGRPR</sequence>
<dbReference type="Gene3D" id="3.90.970.10">
    <property type="match status" value="1"/>
</dbReference>
<evidence type="ECO:0000256" key="1">
    <source>
        <dbReference type="ARBA" id="ARBA00022628"/>
    </source>
</evidence>
<proteinExistence type="inferred from homology"/>
<feature type="binding site" evidence="4">
    <location>
        <position position="175"/>
    </location>
    <ligand>
        <name>L-glutamate</name>
        <dbReference type="ChEBI" id="CHEBI:29985"/>
    </ligand>
</feature>
<keyword evidence="2 4" id="KW-0413">Isomerase</keyword>
<dbReference type="EMBL" id="CP141259">
    <property type="protein sequence ID" value="WRL44182.1"/>
    <property type="molecule type" value="Genomic_DNA"/>
</dbReference>
<feature type="binding site" evidence="4">
    <location>
        <position position="328"/>
    </location>
    <ligand>
        <name>adenosylcob(III)alamin</name>
        <dbReference type="ChEBI" id="CHEBI:18408"/>
    </ligand>
</feature>
<feature type="binding site" evidence="4">
    <location>
        <position position="169"/>
    </location>
    <ligand>
        <name>L-glutamate</name>
        <dbReference type="ChEBI" id="CHEBI:29985"/>
    </ligand>
</feature>
<dbReference type="InterPro" id="IPR006396">
    <property type="entry name" value="Glu_mut_E"/>
</dbReference>
<protein>
    <recommendedName>
        <fullName evidence="4">Glutamate mutase epsilon subunit</fullName>
        <ecNumber evidence="4">5.4.99.1</ecNumber>
    </recommendedName>
    <alternativeName>
        <fullName evidence="4">Glutamate mutase E chain</fullName>
    </alternativeName>
    <alternativeName>
        <fullName evidence="4">Glutamate mutase large subunit</fullName>
    </alternativeName>
    <alternativeName>
        <fullName evidence="4">Methylaspartate mutase</fullName>
    </alternativeName>
</protein>
<gene>
    <name evidence="4" type="primary">glmE</name>
    <name evidence="5" type="ORF">U5817_13275</name>
</gene>
<accession>A0ABZ1AHV7</accession>
<dbReference type="Proteomes" id="UP001626593">
    <property type="component" value="Chromosome"/>
</dbReference>
<comment type="similarity">
    <text evidence="4">Belongs to the methylaspartate mutase GlmE subunit family.</text>
</comment>
<keyword evidence="1 4" id="KW-0846">Cobalamin</keyword>
<dbReference type="EC" id="5.4.99.1" evidence="4"/>
<evidence type="ECO:0000256" key="2">
    <source>
        <dbReference type="ARBA" id="ARBA00023235"/>
    </source>
</evidence>
<comment type="subunit">
    <text evidence="4">Heterotetramer composed of 2 epsilon subunits (GlmE) and 2 sigma subunits (GlmS). GlmE exists as a homodimer and GlmS as a monomer.</text>
</comment>
<comment type="cofactor">
    <cofactor evidence="4">
        <name>adenosylcob(III)alamin</name>
        <dbReference type="ChEBI" id="CHEBI:18408"/>
    </cofactor>
</comment>
<keyword evidence="3 4" id="KW-0170">Cobalt</keyword>
<feature type="binding site" evidence="4">
    <location>
        <position position="179"/>
    </location>
    <ligand>
        <name>L-glutamate</name>
        <dbReference type="ChEBI" id="CHEBI:29985"/>
    </ligand>
</feature>
<dbReference type="PIRSF" id="PIRSF001495">
    <property type="entry name" value="Met_asp_mut_epsi"/>
    <property type="match status" value="1"/>
</dbReference>
<name>A0ABZ1AHV7_AROEV</name>
<comment type="pathway">
    <text evidence="4">Amino-acid degradation; L-glutamate degradation via mesaconate pathway; acetate and pyruvate from L-glutamate: step 1/4.</text>
</comment>
<feature type="binding site" evidence="4">
    <location>
        <position position="295"/>
    </location>
    <ligand>
        <name>adenosylcob(III)alamin</name>
        <dbReference type="ChEBI" id="CHEBI:18408"/>
    </ligand>
</feature>